<reference evidence="1" key="1">
    <citation type="journal article" date="2014" name="Front. Microbiol.">
        <title>High frequency of phylogenetically diverse reductive dehalogenase-homologous genes in deep subseafloor sedimentary metagenomes.</title>
        <authorList>
            <person name="Kawai M."/>
            <person name="Futagami T."/>
            <person name="Toyoda A."/>
            <person name="Takaki Y."/>
            <person name="Nishi S."/>
            <person name="Hori S."/>
            <person name="Arai W."/>
            <person name="Tsubouchi T."/>
            <person name="Morono Y."/>
            <person name="Uchiyama I."/>
            <person name="Ito T."/>
            <person name="Fujiyama A."/>
            <person name="Inagaki F."/>
            <person name="Takami H."/>
        </authorList>
    </citation>
    <scope>NUCLEOTIDE SEQUENCE</scope>
    <source>
        <strain evidence="1">Expedition CK06-06</strain>
    </source>
</reference>
<dbReference type="EMBL" id="BARU01039869">
    <property type="protein sequence ID" value="GAH85842.1"/>
    <property type="molecule type" value="Genomic_DNA"/>
</dbReference>
<comment type="caution">
    <text evidence="1">The sequence shown here is derived from an EMBL/GenBank/DDBJ whole genome shotgun (WGS) entry which is preliminary data.</text>
</comment>
<dbReference type="AlphaFoldDB" id="X1IVU4"/>
<organism evidence="1">
    <name type="scientific">marine sediment metagenome</name>
    <dbReference type="NCBI Taxonomy" id="412755"/>
    <lineage>
        <taxon>unclassified sequences</taxon>
        <taxon>metagenomes</taxon>
        <taxon>ecological metagenomes</taxon>
    </lineage>
</organism>
<protein>
    <submittedName>
        <fullName evidence="1">Uncharacterized protein</fullName>
    </submittedName>
</protein>
<name>X1IVU4_9ZZZZ</name>
<evidence type="ECO:0000313" key="1">
    <source>
        <dbReference type="EMBL" id="GAH85842.1"/>
    </source>
</evidence>
<sequence length="41" mass="4540">VVTVLTAKVERIDLTKVRNVQSGSYIMMDHCTAQAKVTFSV</sequence>
<proteinExistence type="predicted"/>
<accession>X1IVU4</accession>
<feature type="non-terminal residue" evidence="1">
    <location>
        <position position="1"/>
    </location>
</feature>
<gene>
    <name evidence="1" type="ORF">S03H2_61734</name>
</gene>